<evidence type="ECO:0000313" key="1">
    <source>
        <dbReference type="EMBL" id="KAJ0223556.1"/>
    </source>
</evidence>
<sequence length="139" mass="15767">MSVWNNIARVKREFLKDGINFDEAIKKQVGEGDNTLFCLDKWLDNENLKSMFLGLKVKNVKLGRGQRLGGITQEWKSSPSSNSQAREFDELAFKVESFLPNTEPDRWVCNISGDGVYHVNVVREQIDKESSSIEGGKID</sequence>
<dbReference type="Proteomes" id="UP000235145">
    <property type="component" value="Unassembled WGS sequence"/>
</dbReference>
<dbReference type="AlphaFoldDB" id="A0A9R1WJF8"/>
<dbReference type="EMBL" id="NBSK02000002">
    <property type="protein sequence ID" value="KAJ0223556.1"/>
    <property type="molecule type" value="Genomic_DNA"/>
</dbReference>
<accession>A0A9R1WJF8</accession>
<organism evidence="1 2">
    <name type="scientific">Lactuca sativa</name>
    <name type="common">Garden lettuce</name>
    <dbReference type="NCBI Taxonomy" id="4236"/>
    <lineage>
        <taxon>Eukaryota</taxon>
        <taxon>Viridiplantae</taxon>
        <taxon>Streptophyta</taxon>
        <taxon>Embryophyta</taxon>
        <taxon>Tracheophyta</taxon>
        <taxon>Spermatophyta</taxon>
        <taxon>Magnoliopsida</taxon>
        <taxon>eudicotyledons</taxon>
        <taxon>Gunneridae</taxon>
        <taxon>Pentapetalae</taxon>
        <taxon>asterids</taxon>
        <taxon>campanulids</taxon>
        <taxon>Asterales</taxon>
        <taxon>Asteraceae</taxon>
        <taxon>Cichorioideae</taxon>
        <taxon>Cichorieae</taxon>
        <taxon>Lactucinae</taxon>
        <taxon>Lactuca</taxon>
    </lineage>
</organism>
<reference evidence="1 2" key="1">
    <citation type="journal article" date="2017" name="Nat. Commun.">
        <title>Genome assembly with in vitro proximity ligation data and whole-genome triplication in lettuce.</title>
        <authorList>
            <person name="Reyes-Chin-Wo S."/>
            <person name="Wang Z."/>
            <person name="Yang X."/>
            <person name="Kozik A."/>
            <person name="Arikit S."/>
            <person name="Song C."/>
            <person name="Xia L."/>
            <person name="Froenicke L."/>
            <person name="Lavelle D.O."/>
            <person name="Truco M.J."/>
            <person name="Xia R."/>
            <person name="Zhu S."/>
            <person name="Xu C."/>
            <person name="Xu H."/>
            <person name="Xu X."/>
            <person name="Cox K."/>
            <person name="Korf I."/>
            <person name="Meyers B.C."/>
            <person name="Michelmore R.W."/>
        </authorList>
    </citation>
    <scope>NUCLEOTIDE SEQUENCE [LARGE SCALE GENOMIC DNA]</scope>
    <source>
        <strain evidence="2">cv. Salinas</strain>
        <tissue evidence="1">Seedlings</tissue>
    </source>
</reference>
<evidence type="ECO:0000313" key="2">
    <source>
        <dbReference type="Proteomes" id="UP000235145"/>
    </source>
</evidence>
<proteinExistence type="predicted"/>
<comment type="caution">
    <text evidence="1">The sequence shown here is derived from an EMBL/GenBank/DDBJ whole genome shotgun (WGS) entry which is preliminary data.</text>
</comment>
<name>A0A9R1WJF8_LACSA</name>
<gene>
    <name evidence="1" type="ORF">LSAT_V11C200099040</name>
</gene>
<keyword evidence="2" id="KW-1185">Reference proteome</keyword>
<protein>
    <submittedName>
        <fullName evidence="1">Uncharacterized protein</fullName>
    </submittedName>
</protein>